<dbReference type="Gene3D" id="3.10.10.10">
    <property type="entry name" value="HIV Type 1 Reverse Transcriptase, subunit A, domain 1"/>
    <property type="match status" value="1"/>
</dbReference>
<keyword evidence="3" id="KW-1185">Reference proteome</keyword>
<dbReference type="PANTHER" id="PTHR24559">
    <property type="entry name" value="TRANSPOSON TY3-I GAG-POL POLYPROTEIN"/>
    <property type="match status" value="1"/>
</dbReference>
<dbReference type="InterPro" id="IPR000477">
    <property type="entry name" value="RT_dom"/>
</dbReference>
<name>A0AA38T4R8_9ASTR</name>
<accession>A0AA38T4R8</accession>
<sequence>MKQELTKAIHSWVEAAIASRANGSGGSHGGQTRATSYKDFSACQPPHFGGQEDLIASSRWISEVEWFINGADDGVSELNHRLVFGSSRSFVQIMWQRADEDLSVCKDLEARDSGVCVMARELELEKLGRRVIPQDSGACVPVDNTRSKDGAGRCDRVVVQTLSGGELTIEGDGKRRLPKMCTLAKSKKHILHGESSYSAYVDDSRDEAKKKTVADVPVVSEYPDVFPDDLPSIPFERQVEFWIDLVPGAAPVAKAPYRLAPPEMQELSNKLEERLDKGFIRPNTSPWGAPIMFVEKNGLMRTCIDYRELNKLTVENRYPLSRIDDLFNQLQGAAWFSKIDLRSGYQERKVRDEDVHKTAFRTRYGHFKFVVMPFGLTNAPTTFMDLMKRVADR</sequence>
<evidence type="ECO:0000259" key="1">
    <source>
        <dbReference type="Pfam" id="PF00078"/>
    </source>
</evidence>
<reference evidence="2" key="1">
    <citation type="submission" date="2023-03" db="EMBL/GenBank/DDBJ databases">
        <title>Chromosome-scale reference genome and RAD-based genetic map of yellow starthistle (Centaurea solstitialis) reveal putative structural variation and QTLs associated with invader traits.</title>
        <authorList>
            <person name="Reatini B."/>
            <person name="Cang F.A."/>
            <person name="Jiang Q."/>
            <person name="Mckibben M.T.W."/>
            <person name="Barker M.S."/>
            <person name="Rieseberg L.H."/>
            <person name="Dlugosch K.M."/>
        </authorList>
    </citation>
    <scope>NUCLEOTIDE SEQUENCE</scope>
    <source>
        <strain evidence="2">CAN-66</strain>
        <tissue evidence="2">Leaf</tissue>
    </source>
</reference>
<dbReference type="AlphaFoldDB" id="A0AA38T4R8"/>
<dbReference type="PANTHER" id="PTHR24559:SF456">
    <property type="entry name" value="NUCLEOTIDYLTRANSFERASE, RIBONUCLEASE H"/>
    <property type="match status" value="1"/>
</dbReference>
<dbReference type="InterPro" id="IPR043502">
    <property type="entry name" value="DNA/RNA_pol_sf"/>
</dbReference>
<proteinExistence type="predicted"/>
<dbReference type="Gene3D" id="3.30.70.270">
    <property type="match status" value="1"/>
</dbReference>
<evidence type="ECO:0000313" key="3">
    <source>
        <dbReference type="Proteomes" id="UP001172457"/>
    </source>
</evidence>
<feature type="domain" description="Reverse transcriptase" evidence="1">
    <location>
        <begin position="297"/>
        <end position="390"/>
    </location>
</feature>
<dbReference type="InterPro" id="IPR043128">
    <property type="entry name" value="Rev_trsase/Diguanyl_cyclase"/>
</dbReference>
<dbReference type="EMBL" id="JARYMX010000005">
    <property type="protein sequence ID" value="KAJ9547426.1"/>
    <property type="molecule type" value="Genomic_DNA"/>
</dbReference>
<dbReference type="InterPro" id="IPR053134">
    <property type="entry name" value="RNA-dir_DNA_polymerase"/>
</dbReference>
<gene>
    <name evidence="2" type="ORF">OSB04_019969</name>
</gene>
<dbReference type="Pfam" id="PF00078">
    <property type="entry name" value="RVT_1"/>
    <property type="match status" value="1"/>
</dbReference>
<evidence type="ECO:0000313" key="2">
    <source>
        <dbReference type="EMBL" id="KAJ9547426.1"/>
    </source>
</evidence>
<organism evidence="2 3">
    <name type="scientific">Centaurea solstitialis</name>
    <name type="common">yellow star-thistle</name>
    <dbReference type="NCBI Taxonomy" id="347529"/>
    <lineage>
        <taxon>Eukaryota</taxon>
        <taxon>Viridiplantae</taxon>
        <taxon>Streptophyta</taxon>
        <taxon>Embryophyta</taxon>
        <taxon>Tracheophyta</taxon>
        <taxon>Spermatophyta</taxon>
        <taxon>Magnoliopsida</taxon>
        <taxon>eudicotyledons</taxon>
        <taxon>Gunneridae</taxon>
        <taxon>Pentapetalae</taxon>
        <taxon>asterids</taxon>
        <taxon>campanulids</taxon>
        <taxon>Asterales</taxon>
        <taxon>Asteraceae</taxon>
        <taxon>Carduoideae</taxon>
        <taxon>Cardueae</taxon>
        <taxon>Centaureinae</taxon>
        <taxon>Centaurea</taxon>
    </lineage>
</organism>
<comment type="caution">
    <text evidence="2">The sequence shown here is derived from an EMBL/GenBank/DDBJ whole genome shotgun (WGS) entry which is preliminary data.</text>
</comment>
<protein>
    <recommendedName>
        <fullName evidence="1">Reverse transcriptase domain-containing protein</fullName>
    </recommendedName>
</protein>
<dbReference type="Proteomes" id="UP001172457">
    <property type="component" value="Chromosome 5"/>
</dbReference>
<dbReference type="SUPFAM" id="SSF56672">
    <property type="entry name" value="DNA/RNA polymerases"/>
    <property type="match status" value="1"/>
</dbReference>
<dbReference type="CDD" id="cd01647">
    <property type="entry name" value="RT_LTR"/>
    <property type="match status" value="1"/>
</dbReference>